<dbReference type="Proteomes" id="UP000663836">
    <property type="component" value="Unassembled WGS sequence"/>
</dbReference>
<evidence type="ECO:0000313" key="1">
    <source>
        <dbReference type="EMBL" id="CAF4243881.1"/>
    </source>
</evidence>
<reference evidence="1" key="1">
    <citation type="submission" date="2021-02" db="EMBL/GenBank/DDBJ databases">
        <authorList>
            <person name="Nowell W R."/>
        </authorList>
    </citation>
    <scope>NUCLEOTIDE SEQUENCE</scope>
</reference>
<protein>
    <submittedName>
        <fullName evidence="1">Uncharacterized protein</fullName>
    </submittedName>
</protein>
<accession>A0A820E7C4</accession>
<gene>
    <name evidence="1" type="ORF">JBS370_LOCUS38430</name>
</gene>
<name>A0A820E7C4_9BILA</name>
<proteinExistence type="predicted"/>
<evidence type="ECO:0000313" key="2">
    <source>
        <dbReference type="Proteomes" id="UP000663836"/>
    </source>
</evidence>
<dbReference type="AlphaFoldDB" id="A0A820E7C4"/>
<comment type="caution">
    <text evidence="1">The sequence shown here is derived from an EMBL/GenBank/DDBJ whole genome shotgun (WGS) entry which is preliminary data.</text>
</comment>
<sequence>MQIHKRFDPMYSDARDRIRDGLG</sequence>
<feature type="non-terminal residue" evidence="1">
    <location>
        <position position="1"/>
    </location>
</feature>
<dbReference type="EMBL" id="CAJOBD010021003">
    <property type="protein sequence ID" value="CAF4243881.1"/>
    <property type="molecule type" value="Genomic_DNA"/>
</dbReference>
<organism evidence="1 2">
    <name type="scientific">Rotaria sordida</name>
    <dbReference type="NCBI Taxonomy" id="392033"/>
    <lineage>
        <taxon>Eukaryota</taxon>
        <taxon>Metazoa</taxon>
        <taxon>Spiralia</taxon>
        <taxon>Gnathifera</taxon>
        <taxon>Rotifera</taxon>
        <taxon>Eurotatoria</taxon>
        <taxon>Bdelloidea</taxon>
        <taxon>Philodinida</taxon>
        <taxon>Philodinidae</taxon>
        <taxon>Rotaria</taxon>
    </lineage>
</organism>